<comment type="subunit">
    <text evidence="7">Interacts with nop5. Component of box C/D small ribonucleoprotein (sRNP) particles that contain rpl7ae, FlpA and nop5, plus a guide RNA.</text>
</comment>
<feature type="binding site" evidence="7">
    <location>
        <begin position="127"/>
        <end position="128"/>
    </location>
    <ligand>
        <name>S-adenosyl-L-methionine</name>
        <dbReference type="ChEBI" id="CHEBI:59789"/>
    </ligand>
</feature>
<dbReference type="PANTHER" id="PTHR10335">
    <property type="entry name" value="RRNA 2-O-METHYLTRANSFERASE FIBRILLARIN"/>
    <property type="match status" value="1"/>
</dbReference>
<dbReference type="GO" id="GO:0008649">
    <property type="term" value="F:rRNA methyltransferase activity"/>
    <property type="evidence" value="ECO:0007669"/>
    <property type="project" value="TreeGrafter"/>
</dbReference>
<dbReference type="NCBIfam" id="NF003277">
    <property type="entry name" value="PRK04266.1-3"/>
    <property type="match status" value="1"/>
</dbReference>
<dbReference type="InterPro" id="IPR029063">
    <property type="entry name" value="SAM-dependent_MTases_sf"/>
</dbReference>
<accession>A0A2R6A947</accession>
<evidence type="ECO:0000256" key="4">
    <source>
        <dbReference type="ARBA" id="ARBA00022679"/>
    </source>
</evidence>
<dbReference type="Gene3D" id="3.30.200.20">
    <property type="entry name" value="Phosphorylase Kinase, domain 1"/>
    <property type="match status" value="1"/>
</dbReference>
<dbReference type="GO" id="GO:1990259">
    <property type="term" value="F:histone H2AQ104 methyltransferase activity"/>
    <property type="evidence" value="ECO:0007669"/>
    <property type="project" value="TreeGrafter"/>
</dbReference>
<dbReference type="InterPro" id="IPR000692">
    <property type="entry name" value="Fibrillarin"/>
</dbReference>
<evidence type="ECO:0000313" key="8">
    <source>
        <dbReference type="EMBL" id="PSN82920.1"/>
    </source>
</evidence>
<keyword evidence="6 7" id="KW-0694">RNA-binding</keyword>
<dbReference type="NCBIfam" id="NF003276">
    <property type="entry name" value="PRK04266.1-2"/>
    <property type="match status" value="1"/>
</dbReference>
<keyword evidence="3 7" id="KW-0489">Methyltransferase</keyword>
<dbReference type="Proteomes" id="UP000240880">
    <property type="component" value="Unassembled WGS sequence"/>
</dbReference>
<comment type="caution">
    <text evidence="8">The sequence shown here is derived from an EMBL/GenBank/DDBJ whole genome shotgun (WGS) entry which is preliminary data.</text>
</comment>
<dbReference type="GO" id="GO:0000494">
    <property type="term" value="P:box C/D sno(s)RNA 3'-end processing"/>
    <property type="evidence" value="ECO:0007669"/>
    <property type="project" value="TreeGrafter"/>
</dbReference>
<dbReference type="EC" id="2.1.1.-" evidence="7"/>
<evidence type="ECO:0000256" key="3">
    <source>
        <dbReference type="ARBA" id="ARBA00022603"/>
    </source>
</evidence>
<dbReference type="PRINTS" id="PR00052">
    <property type="entry name" value="FIBRILLARIN"/>
</dbReference>
<dbReference type="Pfam" id="PF01269">
    <property type="entry name" value="Fibrillarin"/>
    <property type="match status" value="1"/>
</dbReference>
<reference evidence="8 9" key="1">
    <citation type="submission" date="2017-04" db="EMBL/GenBank/DDBJ databases">
        <title>Novel microbial lineages endemic to geothermal iron-oxide mats fill important gaps in the evolutionary history of Archaea.</title>
        <authorList>
            <person name="Jay Z.J."/>
            <person name="Beam J.P."/>
            <person name="Dlakic M."/>
            <person name="Rusch D.B."/>
            <person name="Kozubal M.A."/>
            <person name="Inskeep W.P."/>
        </authorList>
    </citation>
    <scope>NUCLEOTIDE SEQUENCE [LARGE SCALE GENOMIC DNA]</scope>
    <source>
        <strain evidence="8">OSP_D</strain>
    </source>
</reference>
<gene>
    <name evidence="7" type="primary">flpA</name>
    <name evidence="8" type="ORF">B9Q01_06565</name>
</gene>
<dbReference type="HAMAP" id="MF_00351">
    <property type="entry name" value="RNA_methyltransf_FlpA"/>
    <property type="match status" value="1"/>
</dbReference>
<evidence type="ECO:0000313" key="9">
    <source>
        <dbReference type="Proteomes" id="UP000240880"/>
    </source>
</evidence>
<organism evidence="8 9">
    <name type="scientific">Candidatus Marsarchaeota G1 archaeon OSP_D</name>
    <dbReference type="NCBI Taxonomy" id="1978155"/>
    <lineage>
        <taxon>Archaea</taxon>
        <taxon>Candidatus Marsarchaeota</taxon>
        <taxon>Candidatus Marsarchaeota group 1</taxon>
    </lineage>
</organism>
<comment type="similarity">
    <text evidence="1 7">Belongs to the methyltransferase superfamily. Fibrillarin family.</text>
</comment>
<dbReference type="InterPro" id="IPR020813">
    <property type="entry name" value="Fibrillarin_CS"/>
</dbReference>
<keyword evidence="4 7" id="KW-0808">Transferase</keyword>
<evidence type="ECO:0000256" key="2">
    <source>
        <dbReference type="ARBA" id="ARBA00022552"/>
    </source>
</evidence>
<dbReference type="GO" id="GO:0003723">
    <property type="term" value="F:RNA binding"/>
    <property type="evidence" value="ECO:0007669"/>
    <property type="project" value="UniProtKB-UniRule"/>
</dbReference>
<dbReference type="PIRSF" id="PIRSF006540">
    <property type="entry name" value="Nop17p"/>
    <property type="match status" value="1"/>
</dbReference>
<dbReference type="Gene3D" id="3.40.50.150">
    <property type="entry name" value="Vaccinia Virus protein VP39"/>
    <property type="match status" value="1"/>
</dbReference>
<dbReference type="SUPFAM" id="SSF53335">
    <property type="entry name" value="S-adenosyl-L-methionine-dependent methyltransferases"/>
    <property type="match status" value="1"/>
</dbReference>
<feature type="binding site" evidence="7">
    <location>
        <begin position="147"/>
        <end position="150"/>
    </location>
    <ligand>
        <name>S-adenosyl-L-methionine</name>
        <dbReference type="ChEBI" id="CHEBI:59789"/>
    </ligand>
</feature>
<proteinExistence type="inferred from homology"/>
<name>A0A2R6A947_9ARCH</name>
<keyword evidence="5 7" id="KW-0819">tRNA processing</keyword>
<evidence type="ECO:0000256" key="7">
    <source>
        <dbReference type="HAMAP-Rule" id="MF_00351"/>
    </source>
</evidence>
<dbReference type="PROSITE" id="PS00566">
    <property type="entry name" value="FIBRILLARIN"/>
    <property type="match status" value="1"/>
</dbReference>
<evidence type="ECO:0000256" key="6">
    <source>
        <dbReference type="ARBA" id="ARBA00022884"/>
    </source>
</evidence>
<comment type="function">
    <text evidence="7">Involved in pre-rRNA and tRNA processing. Utilizes the methyl donor S-adenosyl-L-methionine to catalyze the site-specific 2'-hydroxyl methylation of ribose moieties in rRNA and tRNA. Site specificity is provided by a guide RNA that base pairs with the substrate. Methylation occurs at a characteristic distance from the sequence involved in base pairing with the guide RNA.</text>
</comment>
<feature type="binding site" evidence="7">
    <location>
        <begin position="83"/>
        <end position="84"/>
    </location>
    <ligand>
        <name>S-adenosyl-L-methionine</name>
        <dbReference type="ChEBI" id="CHEBI:59789"/>
    </ligand>
</feature>
<dbReference type="GO" id="GO:0008033">
    <property type="term" value="P:tRNA processing"/>
    <property type="evidence" value="ECO:0007669"/>
    <property type="project" value="UniProtKB-UniRule"/>
</dbReference>
<keyword evidence="2 7" id="KW-0698">rRNA processing</keyword>
<sequence length="224" mass="25106">MLKQIFEGVYLVELEGMGEQLATKNLVPGHRVYGERIVKADGFELRIWDPYRSKLAAAIKKGLDELPIKRAKKVLYLGAAAGTTVSHVSDIVEKEGVVYAVEFSARALRELIASCENRSNVIPILADARFPSSYRRYVDAVDVVYVDVAQPDQAKITVDNARFYLKKDGWVLLAIKARSVDVAADPQKVYAQQRAILEKEGLKVVKEIELSPFEKDHELIVAKY</sequence>
<feature type="binding site" evidence="7">
    <location>
        <begin position="102"/>
        <end position="103"/>
    </location>
    <ligand>
        <name>S-adenosyl-L-methionine</name>
        <dbReference type="ChEBI" id="CHEBI:59789"/>
    </ligand>
</feature>
<dbReference type="SMART" id="SM01206">
    <property type="entry name" value="Fibrillarin"/>
    <property type="match status" value="1"/>
</dbReference>
<dbReference type="AlphaFoldDB" id="A0A2R6A947"/>
<evidence type="ECO:0000256" key="1">
    <source>
        <dbReference type="ARBA" id="ARBA00010632"/>
    </source>
</evidence>
<evidence type="ECO:0000256" key="5">
    <source>
        <dbReference type="ARBA" id="ARBA00022694"/>
    </source>
</evidence>
<protein>
    <recommendedName>
        <fullName evidence="7">Fibrillarin-like rRNA/tRNA 2'-O-methyltransferase</fullName>
        <ecNumber evidence="7">2.1.1.-</ecNumber>
    </recommendedName>
</protein>
<dbReference type="PANTHER" id="PTHR10335:SF17">
    <property type="entry name" value="FIBRILLARIN"/>
    <property type="match status" value="1"/>
</dbReference>
<dbReference type="EMBL" id="NEXC01000045">
    <property type="protein sequence ID" value="PSN82920.1"/>
    <property type="molecule type" value="Genomic_DNA"/>
</dbReference>